<protein>
    <recommendedName>
        <fullName evidence="4">Outer membrane protein beta-barrel domain-containing protein</fullName>
    </recommendedName>
</protein>
<organism evidence="2 3">
    <name type="scientific">Candidatus Enterocola intestinipullorum</name>
    <dbReference type="NCBI Taxonomy" id="2840783"/>
    <lineage>
        <taxon>Bacteria</taxon>
        <taxon>Pseudomonadati</taxon>
        <taxon>Bacteroidota</taxon>
        <taxon>Bacteroidia</taxon>
        <taxon>Bacteroidales</taxon>
        <taxon>Candidatus Enterocola</taxon>
    </lineage>
</organism>
<evidence type="ECO:0000313" key="3">
    <source>
        <dbReference type="Proteomes" id="UP000823637"/>
    </source>
</evidence>
<dbReference type="AlphaFoldDB" id="A0A9D9HEM5"/>
<evidence type="ECO:0008006" key="4">
    <source>
        <dbReference type="Google" id="ProtNLM"/>
    </source>
</evidence>
<feature type="chain" id="PRO_5039491502" description="Outer membrane protein beta-barrel domain-containing protein" evidence="1">
    <location>
        <begin position="22"/>
        <end position="160"/>
    </location>
</feature>
<reference evidence="2" key="2">
    <citation type="journal article" date="2021" name="PeerJ">
        <title>Extensive microbial diversity within the chicken gut microbiome revealed by metagenomics and culture.</title>
        <authorList>
            <person name="Gilroy R."/>
            <person name="Ravi A."/>
            <person name="Getino M."/>
            <person name="Pursley I."/>
            <person name="Horton D.L."/>
            <person name="Alikhan N.F."/>
            <person name="Baker D."/>
            <person name="Gharbi K."/>
            <person name="Hall N."/>
            <person name="Watson M."/>
            <person name="Adriaenssens E.M."/>
            <person name="Foster-Nyarko E."/>
            <person name="Jarju S."/>
            <person name="Secka A."/>
            <person name="Antonio M."/>
            <person name="Oren A."/>
            <person name="Chaudhuri R.R."/>
            <person name="La Ragione R."/>
            <person name="Hildebrand F."/>
            <person name="Pallen M.J."/>
        </authorList>
    </citation>
    <scope>NUCLEOTIDE SEQUENCE</scope>
    <source>
        <strain evidence="2">D3-1215</strain>
    </source>
</reference>
<reference evidence="2" key="1">
    <citation type="submission" date="2020-10" db="EMBL/GenBank/DDBJ databases">
        <authorList>
            <person name="Gilroy R."/>
        </authorList>
    </citation>
    <scope>NUCLEOTIDE SEQUENCE</scope>
    <source>
        <strain evidence="2">D3-1215</strain>
    </source>
</reference>
<feature type="signal peptide" evidence="1">
    <location>
        <begin position="1"/>
        <end position="21"/>
    </location>
</feature>
<dbReference type="EMBL" id="JADIMR010000071">
    <property type="protein sequence ID" value="MBO8447002.1"/>
    <property type="molecule type" value="Genomic_DNA"/>
</dbReference>
<comment type="caution">
    <text evidence="2">The sequence shown here is derived from an EMBL/GenBank/DDBJ whole genome shotgun (WGS) entry which is preliminary data.</text>
</comment>
<dbReference type="Proteomes" id="UP000823637">
    <property type="component" value="Unassembled WGS sequence"/>
</dbReference>
<evidence type="ECO:0000313" key="2">
    <source>
        <dbReference type="EMBL" id="MBO8447002.1"/>
    </source>
</evidence>
<name>A0A9D9HEM5_9BACT</name>
<accession>A0A9D9HEM5</accession>
<keyword evidence="1" id="KW-0732">Signal</keyword>
<sequence length="160" mass="17433">MKKKGLLAALLLLFAATAAYAQPRAIGGRIGGQFEVSYQHALGSANMVQAELGIGALWYPGIEAAATYDWIFPINSWQYKGEWNWYAGVGAGIGGYWNHGYGVGYVGVAGRIGVEYNFWFPLQLSLDWRPLIGPGFNNEVVGFNDIGLYSGIALGVRYLF</sequence>
<evidence type="ECO:0000256" key="1">
    <source>
        <dbReference type="SAM" id="SignalP"/>
    </source>
</evidence>
<gene>
    <name evidence="2" type="ORF">IAC32_04575</name>
</gene>
<proteinExistence type="predicted"/>